<dbReference type="PRINTS" id="PR01483">
    <property type="entry name" value="FASYNTHASE"/>
</dbReference>
<dbReference type="OrthoDB" id="9800237at2"/>
<dbReference type="Proteomes" id="UP000037397">
    <property type="component" value="Unassembled WGS sequence"/>
</dbReference>
<dbReference type="SUPFAM" id="SSF54637">
    <property type="entry name" value="Thioesterase/thiol ester dehydrase-isomerase"/>
    <property type="match status" value="1"/>
</dbReference>
<dbReference type="STRING" id="1631356.VV01_03035"/>
<dbReference type="GO" id="GO:0006633">
    <property type="term" value="P:fatty acid biosynthetic process"/>
    <property type="evidence" value="ECO:0007669"/>
    <property type="project" value="InterPro"/>
</dbReference>
<dbReference type="CDD" id="cd03453">
    <property type="entry name" value="SAV4209_like"/>
    <property type="match status" value="1"/>
</dbReference>
<dbReference type="PATRIC" id="fig|1631356.3.peg.539"/>
<sequence>MAQVQAEVGQQLPTRTIHLDRAALVRYAGASGDFNPIHWDERFATAVGLPDVIAHGMLTMGAAVQVVVDWVGDAGTVLEYSTRFSAPVPVSYDGGADVEVSAVVKSVDAETRRAVVEITATHDGAKVLTRALATVALG</sequence>
<name>A0A0L6CEV3_9MICO</name>
<comment type="similarity">
    <text evidence="1">Belongs to the enoyl-CoA hydratase/isomerase family.</text>
</comment>
<accession>A0A0L6CEV3</accession>
<dbReference type="GO" id="GO:0005835">
    <property type="term" value="C:fatty acid synthase complex"/>
    <property type="evidence" value="ECO:0007669"/>
    <property type="project" value="InterPro"/>
</dbReference>
<organism evidence="3 4">
    <name type="scientific">Luteipulveratus halotolerans</name>
    <dbReference type="NCBI Taxonomy" id="1631356"/>
    <lineage>
        <taxon>Bacteria</taxon>
        <taxon>Bacillati</taxon>
        <taxon>Actinomycetota</taxon>
        <taxon>Actinomycetes</taxon>
        <taxon>Micrococcales</taxon>
        <taxon>Dermacoccaceae</taxon>
        <taxon>Luteipulveratus</taxon>
    </lineage>
</organism>
<proteinExistence type="inferred from homology"/>
<dbReference type="Gene3D" id="3.10.129.10">
    <property type="entry name" value="Hotdog Thioesterase"/>
    <property type="match status" value="1"/>
</dbReference>
<evidence type="ECO:0000259" key="2">
    <source>
        <dbReference type="Pfam" id="PF01575"/>
    </source>
</evidence>
<dbReference type="EMBL" id="LAIR01000002">
    <property type="protein sequence ID" value="KNX36342.1"/>
    <property type="molecule type" value="Genomic_DNA"/>
</dbReference>
<gene>
    <name evidence="3" type="ORF">VV01_03035</name>
</gene>
<keyword evidence="4" id="KW-1185">Reference proteome</keyword>
<dbReference type="PANTHER" id="PTHR43841:SF3">
    <property type="entry name" value="(3R)-HYDROXYACYL-ACP DEHYDRATASE SUBUNIT HADB"/>
    <property type="match status" value="1"/>
</dbReference>
<dbReference type="GO" id="GO:0004312">
    <property type="term" value="F:fatty acid synthase activity"/>
    <property type="evidence" value="ECO:0007669"/>
    <property type="project" value="InterPro"/>
</dbReference>
<evidence type="ECO:0000313" key="3">
    <source>
        <dbReference type="EMBL" id="KNX36342.1"/>
    </source>
</evidence>
<dbReference type="InterPro" id="IPR002539">
    <property type="entry name" value="MaoC-like_dom"/>
</dbReference>
<dbReference type="AlphaFoldDB" id="A0A0L6CEV3"/>
<dbReference type="RefSeq" id="WP_050668593.1">
    <property type="nucleotide sequence ID" value="NZ_LAIR01000002.1"/>
</dbReference>
<protein>
    <submittedName>
        <fullName evidence="3">Acyl dehydratase</fullName>
    </submittedName>
</protein>
<dbReference type="InterPro" id="IPR029069">
    <property type="entry name" value="HotDog_dom_sf"/>
</dbReference>
<evidence type="ECO:0000256" key="1">
    <source>
        <dbReference type="ARBA" id="ARBA00005254"/>
    </source>
</evidence>
<reference evidence="4" key="1">
    <citation type="submission" date="2015-03" db="EMBL/GenBank/DDBJ databases">
        <title>Luteipulveratus halotolerans sp. nov., a novel actinobacterium (Dermacoccaceae) from Sarawak, Malaysia.</title>
        <authorList>
            <person name="Juboi H."/>
            <person name="Basik A."/>
            <person name="Shamsul S.S."/>
            <person name="Arnold P."/>
            <person name="Schmitt E.K."/>
            <person name="Sanglier J.-J."/>
            <person name="Yeo T."/>
        </authorList>
    </citation>
    <scope>NUCLEOTIDE SEQUENCE [LARGE SCALE GENOMIC DNA]</scope>
    <source>
        <strain evidence="4">C296001</strain>
    </source>
</reference>
<comment type="caution">
    <text evidence="3">The sequence shown here is derived from an EMBL/GenBank/DDBJ whole genome shotgun (WGS) entry which is preliminary data.</text>
</comment>
<dbReference type="InterPro" id="IPR003965">
    <property type="entry name" value="Fatty_acid_synthase"/>
</dbReference>
<dbReference type="Pfam" id="PF01575">
    <property type="entry name" value="MaoC_dehydratas"/>
    <property type="match status" value="1"/>
</dbReference>
<evidence type="ECO:0000313" key="4">
    <source>
        <dbReference type="Proteomes" id="UP000037397"/>
    </source>
</evidence>
<feature type="domain" description="MaoC-like" evidence="2">
    <location>
        <begin position="5"/>
        <end position="111"/>
    </location>
</feature>
<dbReference type="PANTHER" id="PTHR43841">
    <property type="entry name" value="3-HYDROXYACYL-THIOESTER DEHYDRATASE HTDX-RELATED"/>
    <property type="match status" value="1"/>
</dbReference>